<reference evidence="2" key="2">
    <citation type="journal article" date="2012" name="Nat. Commun.">
        <title>Draft genome sequence and genetic transformation of the oleaginous alga Nannochloropis gaditana.</title>
        <authorList>
            <person name="Radakovits R."/>
            <person name="Jinkerson R.E."/>
            <person name="Fuerstenberg S.I."/>
            <person name="Tae H."/>
            <person name="Settlage R.E."/>
            <person name="Boore J.L."/>
            <person name="Posewitz M.C."/>
        </authorList>
    </citation>
    <scope>NUCLEOTIDE SEQUENCE</scope>
    <source>
        <strain evidence="2">CCMP526</strain>
    </source>
</reference>
<evidence type="ECO:0000259" key="1">
    <source>
        <dbReference type="Pfam" id="PF04063"/>
    </source>
</evidence>
<protein>
    <submittedName>
        <fullName evidence="2">Armadillo beta-catenin-like repeat-containing protein</fullName>
    </submittedName>
</protein>
<reference evidence="2" key="1">
    <citation type="journal article" date="2012" name="Bioengineered">
        <title>Additional insights into the genome of the oleaginous model alga Nannochloropsis gaditana.</title>
        <authorList>
            <person name="Jinkerson R.E."/>
            <person name="Radakovits R."/>
            <person name="Posewitz M.C."/>
        </authorList>
    </citation>
    <scope>NUCLEOTIDE SEQUENCE</scope>
    <source>
        <strain evidence="2">CCMP526</strain>
    </source>
</reference>
<evidence type="ECO:0000313" key="2">
    <source>
        <dbReference type="EMBL" id="AFJ69832.1"/>
    </source>
</evidence>
<proteinExistence type="evidence at transcript level"/>
<dbReference type="AlphaFoldDB" id="I2CSE9"/>
<dbReference type="PANTHER" id="PTHR13387">
    <property type="entry name" value="PROTEIN HGH1 HOMOLOG"/>
    <property type="match status" value="1"/>
</dbReference>
<organism evidence="2">
    <name type="scientific">Nannochloropsis gaditana (strain CCMP526)</name>
    <name type="common">Green microalga</name>
    <name type="synonym">Microchloropsis gaditana</name>
    <dbReference type="NCBI Taxonomy" id="1093141"/>
    <lineage>
        <taxon>Eukaryota</taxon>
        <taxon>Sar</taxon>
        <taxon>Stramenopiles</taxon>
        <taxon>Ochrophyta</taxon>
        <taxon>Eustigmatophyceae</taxon>
        <taxon>Eustigmatales</taxon>
        <taxon>Monodopsidaceae</taxon>
        <taxon>Nannochloropsis</taxon>
    </lineage>
</organism>
<name>I2CSE9_NANGC</name>
<feature type="domain" description="Protein HGH1 N-terminal" evidence="1">
    <location>
        <begin position="2"/>
        <end position="77"/>
    </location>
</feature>
<dbReference type="InterPro" id="IPR039717">
    <property type="entry name" value="Hgh1"/>
</dbReference>
<dbReference type="EMBL" id="JU980769">
    <property type="protein sequence ID" value="AFJ69832.1"/>
    <property type="molecule type" value="mRNA"/>
</dbReference>
<dbReference type="InterPro" id="IPR007205">
    <property type="entry name" value="Protein_HGH1_N"/>
</dbReference>
<dbReference type="PANTHER" id="PTHR13387:SF9">
    <property type="entry name" value="PROTEIN HGH1 HOMOLOG"/>
    <property type="match status" value="1"/>
</dbReference>
<dbReference type="Pfam" id="PF04063">
    <property type="entry name" value="DUF383"/>
    <property type="match status" value="1"/>
</dbReference>
<gene>
    <name evidence="2" type="ORF">NGATSA_3055000</name>
</gene>
<feature type="non-terminal residue" evidence="2">
    <location>
        <position position="77"/>
    </location>
</feature>
<accession>I2CSE9</accession>
<sequence>MALLPQLESRNVLRRRGAACTIRNCCFEEGDHYHYLHETELIPSLLFPLMGSIDDFDEDEREALAPSVLRGGREKER</sequence>